<evidence type="ECO:0000313" key="2">
    <source>
        <dbReference type="Proteomes" id="UP000070092"/>
    </source>
</evidence>
<sequence length="50" mass="5466">MHSVHTHSRSSHCSSFAQGLPLFLLLCHCARTGTVIPLPNHKAEARSESI</sequence>
<dbReference type="EMBL" id="LRPO01000047">
    <property type="protein sequence ID" value="KWZ80305.1"/>
    <property type="molecule type" value="Genomic_DNA"/>
</dbReference>
<proteinExistence type="predicted"/>
<dbReference type="AlphaFoldDB" id="A0A133KLA2"/>
<dbReference type="Proteomes" id="UP000070092">
    <property type="component" value="Unassembled WGS sequence"/>
</dbReference>
<name>A0A133KLA2_BIFBI</name>
<reference evidence="1 2" key="1">
    <citation type="submission" date="2016-01" db="EMBL/GenBank/DDBJ databases">
        <authorList>
            <person name="Oliw E.H."/>
        </authorList>
    </citation>
    <scope>NUCLEOTIDE SEQUENCE [LARGE SCALE GENOMIC DNA]</scope>
    <source>
        <strain evidence="1 2">MJR8628B</strain>
    </source>
</reference>
<gene>
    <name evidence="1" type="ORF">HMPREF3196_01807</name>
</gene>
<organism evidence="1 2">
    <name type="scientific">Bifidobacterium bifidum</name>
    <dbReference type="NCBI Taxonomy" id="1681"/>
    <lineage>
        <taxon>Bacteria</taxon>
        <taxon>Bacillati</taxon>
        <taxon>Actinomycetota</taxon>
        <taxon>Actinomycetes</taxon>
        <taxon>Bifidobacteriales</taxon>
        <taxon>Bifidobacteriaceae</taxon>
        <taxon>Bifidobacterium</taxon>
    </lineage>
</organism>
<evidence type="ECO:0000313" key="1">
    <source>
        <dbReference type="EMBL" id="KWZ80305.1"/>
    </source>
</evidence>
<protein>
    <submittedName>
        <fullName evidence="1">Uncharacterized protein</fullName>
    </submittedName>
</protein>
<accession>A0A133KLA2</accession>
<comment type="caution">
    <text evidence="1">The sequence shown here is derived from an EMBL/GenBank/DDBJ whole genome shotgun (WGS) entry which is preliminary data.</text>
</comment>